<evidence type="ECO:0000256" key="1">
    <source>
        <dbReference type="SAM" id="MobiDB-lite"/>
    </source>
</evidence>
<dbReference type="Pfam" id="PF03992">
    <property type="entry name" value="ABM"/>
    <property type="match status" value="1"/>
</dbReference>
<dbReference type="PATRIC" id="fig|1179773.3.peg.3903"/>
<protein>
    <recommendedName>
        <fullName evidence="2">ABM domain-containing protein</fullName>
    </recommendedName>
</protein>
<dbReference type="BioCyc" id="SESP1179773:BN6_RS18880-MONOMER"/>
<evidence type="ECO:0000313" key="4">
    <source>
        <dbReference type="Proteomes" id="UP000006281"/>
    </source>
</evidence>
<evidence type="ECO:0000259" key="2">
    <source>
        <dbReference type="PROSITE" id="PS51725"/>
    </source>
</evidence>
<dbReference type="Proteomes" id="UP000006281">
    <property type="component" value="Chromosome"/>
</dbReference>
<feature type="domain" description="ABM" evidence="2">
    <location>
        <begin position="3"/>
        <end position="98"/>
    </location>
</feature>
<reference evidence="3 4" key="1">
    <citation type="journal article" date="2012" name="BMC Genomics">
        <title>Complete genome sequence of Saccharothrix espanaensis DSM 44229T and comparison to the other completely sequenced Pseudonocardiaceae.</title>
        <authorList>
            <person name="Strobel T."/>
            <person name="Al-Dilaimi A."/>
            <person name="Blom J."/>
            <person name="Gessner A."/>
            <person name="Kalinowski J."/>
            <person name="Luzhetska M."/>
            <person name="Puhler A."/>
            <person name="Szczepanowski R."/>
            <person name="Bechthold A."/>
            <person name="Ruckert C."/>
        </authorList>
    </citation>
    <scope>NUCLEOTIDE SEQUENCE [LARGE SCALE GENOMIC DNA]</scope>
    <source>
        <strain evidence="4">ATCC 51144 / DSM 44229 / JCM 9112 / NBRC 15066 / NRRL 15764</strain>
    </source>
</reference>
<gene>
    <name evidence="3" type="ordered locus">BN6_39020</name>
</gene>
<dbReference type="PROSITE" id="PS51725">
    <property type="entry name" value="ABM"/>
    <property type="match status" value="1"/>
</dbReference>
<dbReference type="AlphaFoldDB" id="K0JYI5"/>
<feature type="region of interest" description="Disordered" evidence="1">
    <location>
        <begin position="78"/>
        <end position="98"/>
    </location>
</feature>
<dbReference type="InterPro" id="IPR011008">
    <property type="entry name" value="Dimeric_a/b-barrel"/>
</dbReference>
<dbReference type="SUPFAM" id="SSF54909">
    <property type="entry name" value="Dimeric alpha+beta barrel"/>
    <property type="match status" value="1"/>
</dbReference>
<name>K0JYI5_SACES</name>
<dbReference type="Gene3D" id="3.30.70.100">
    <property type="match status" value="1"/>
</dbReference>
<accession>K0JYI5</accession>
<evidence type="ECO:0000313" key="3">
    <source>
        <dbReference type="EMBL" id="CCH31191.1"/>
    </source>
</evidence>
<dbReference type="HOGENOM" id="CLU_131496_13_2_11"/>
<sequence>MTVIVAGHLTMAPDDREEFLRGHRHIVEESRKAPGCVDLSISPDPLDPGRVNIFEHWESPQTLDDWRSVAPPPKCDVQINDGSMYKHDVAKSGPPFDA</sequence>
<dbReference type="STRING" id="1179773.BN6_39020"/>
<dbReference type="OrthoDB" id="287932at2"/>
<keyword evidence="4" id="KW-1185">Reference proteome</keyword>
<dbReference type="EMBL" id="HE804045">
    <property type="protein sequence ID" value="CCH31191.1"/>
    <property type="molecule type" value="Genomic_DNA"/>
</dbReference>
<proteinExistence type="predicted"/>
<dbReference type="KEGG" id="sesp:BN6_39020"/>
<organism evidence="3 4">
    <name type="scientific">Saccharothrix espanaensis (strain ATCC 51144 / DSM 44229 / JCM 9112 / NBRC 15066 / NRRL 15764)</name>
    <dbReference type="NCBI Taxonomy" id="1179773"/>
    <lineage>
        <taxon>Bacteria</taxon>
        <taxon>Bacillati</taxon>
        <taxon>Actinomycetota</taxon>
        <taxon>Actinomycetes</taxon>
        <taxon>Pseudonocardiales</taxon>
        <taxon>Pseudonocardiaceae</taxon>
        <taxon>Saccharothrix</taxon>
    </lineage>
</organism>
<dbReference type="eggNOG" id="COG1359">
    <property type="taxonomic scope" value="Bacteria"/>
</dbReference>
<dbReference type="InterPro" id="IPR007138">
    <property type="entry name" value="ABM_dom"/>
</dbReference>